<keyword evidence="4" id="KW-1185">Reference proteome</keyword>
<accession>A0ABV2QMW7</accession>
<comment type="caution">
    <text evidence="3">The sequence shown here is derived from an EMBL/GenBank/DDBJ whole genome shotgun (WGS) entry which is preliminary data.</text>
</comment>
<dbReference type="Pfam" id="PF00174">
    <property type="entry name" value="Oxidored_molyb"/>
    <property type="match status" value="1"/>
</dbReference>
<keyword evidence="1" id="KW-1133">Transmembrane helix</keyword>
<dbReference type="EMBL" id="JBEPSJ010000002">
    <property type="protein sequence ID" value="MET4582376.1"/>
    <property type="molecule type" value="Genomic_DNA"/>
</dbReference>
<feature type="transmembrane region" description="Helical" evidence="1">
    <location>
        <begin position="29"/>
        <end position="52"/>
    </location>
</feature>
<feature type="transmembrane region" description="Helical" evidence="1">
    <location>
        <begin position="149"/>
        <end position="167"/>
    </location>
</feature>
<feature type="transmembrane region" description="Helical" evidence="1">
    <location>
        <begin position="242"/>
        <end position="262"/>
    </location>
</feature>
<proteinExistence type="predicted"/>
<feature type="domain" description="Oxidoreductase molybdopterin-binding" evidence="2">
    <location>
        <begin position="301"/>
        <end position="431"/>
    </location>
</feature>
<feature type="transmembrane region" description="Helical" evidence="1">
    <location>
        <begin position="72"/>
        <end position="94"/>
    </location>
</feature>
<evidence type="ECO:0000259" key="2">
    <source>
        <dbReference type="Pfam" id="PF00174"/>
    </source>
</evidence>
<dbReference type="Gene3D" id="3.90.420.10">
    <property type="entry name" value="Oxidoreductase, molybdopterin-binding domain"/>
    <property type="match status" value="1"/>
</dbReference>
<evidence type="ECO:0000313" key="3">
    <source>
        <dbReference type="EMBL" id="MET4582376.1"/>
    </source>
</evidence>
<keyword evidence="1" id="KW-0472">Membrane</keyword>
<dbReference type="InterPro" id="IPR000572">
    <property type="entry name" value="OxRdtase_Mopterin-bd_dom"/>
</dbReference>
<dbReference type="CDD" id="cd00321">
    <property type="entry name" value="SO_family_Moco"/>
    <property type="match status" value="1"/>
</dbReference>
<keyword evidence="1" id="KW-0812">Transmembrane</keyword>
<dbReference type="PANTHER" id="PTHR43032:SF2">
    <property type="entry name" value="BLL0505 PROTEIN"/>
    <property type="match status" value="1"/>
</dbReference>
<dbReference type="InterPro" id="IPR016174">
    <property type="entry name" value="Di-haem_cyt_TM"/>
</dbReference>
<dbReference type="PANTHER" id="PTHR43032">
    <property type="entry name" value="PROTEIN-METHIONINE-SULFOXIDE REDUCTASE"/>
    <property type="match status" value="1"/>
</dbReference>
<protein>
    <recommendedName>
        <fullName evidence="2">Oxidoreductase molybdopterin-binding domain-containing protein</fullName>
    </recommendedName>
</protein>
<dbReference type="InterPro" id="IPR008335">
    <property type="entry name" value="Mopterin_OxRdtase_euk"/>
</dbReference>
<dbReference type="Proteomes" id="UP001549257">
    <property type="component" value="Unassembled WGS sequence"/>
</dbReference>
<feature type="transmembrane region" description="Helical" evidence="1">
    <location>
        <begin position="115"/>
        <end position="137"/>
    </location>
</feature>
<evidence type="ECO:0000313" key="4">
    <source>
        <dbReference type="Proteomes" id="UP001549257"/>
    </source>
</evidence>
<dbReference type="PRINTS" id="PR00407">
    <property type="entry name" value="EUMOPTERIN"/>
</dbReference>
<gene>
    <name evidence="3" type="ORF">ABIE21_001886</name>
</gene>
<evidence type="ECO:0000256" key="1">
    <source>
        <dbReference type="SAM" id="Phobius"/>
    </source>
</evidence>
<dbReference type="InterPro" id="IPR036374">
    <property type="entry name" value="OxRdtase_Mopterin-bd_sf"/>
</dbReference>
<dbReference type="SUPFAM" id="SSF56524">
    <property type="entry name" value="Oxidoreductase molybdopterin-binding domain"/>
    <property type="match status" value="1"/>
</dbReference>
<organism evidence="3 4">
    <name type="scientific">Conyzicola nivalis</name>
    <dbReference type="NCBI Taxonomy" id="1477021"/>
    <lineage>
        <taxon>Bacteria</taxon>
        <taxon>Bacillati</taxon>
        <taxon>Actinomycetota</taxon>
        <taxon>Actinomycetes</taxon>
        <taxon>Micrococcales</taxon>
        <taxon>Microbacteriaceae</taxon>
        <taxon>Conyzicola</taxon>
    </lineage>
</organism>
<name>A0ABV2QMW7_9MICO</name>
<sequence>MIMESLQTVLNGLRRSLAAPSRTPRMAVVIGRLLGIAFLLCFGTGLFSHFLQDPLPWMVFPTRPVFLYQVTQGIHITAGILCFPLLFAKLYIVFPELFQTPAVRSFPHFLERASIAVFVSTSIVQIVTGLLNTYQWYALFPFPFRQTHYALSFVIVGSLAIHIAVKLDVIAKHWRSSAGAVAEPVEAPGISARSITGLATRPTLTSSHTRNAVIRVEGVTGRLFAWIDSTPRPELRTSRRGFLAIVGVASAAVVALTAGQSFRLLDGANLFGARKQGVGPNSLPVNRTATAAKVRDAASDPAWALTVSNGATSATFTRAELLALPQREVELPIACVEGWSQTATWRGVRLGDLVDSVGGRGGSSIRATSLEQNSSYAIMHMGPEYVRDDLTLVALELNGETLDLDHGYPARMIAPGRPGVLQTKWLSTLEVL</sequence>
<reference evidence="3 4" key="1">
    <citation type="submission" date="2024-06" db="EMBL/GenBank/DDBJ databases">
        <title>Sorghum-associated microbial communities from plants grown in Nebraska, USA.</title>
        <authorList>
            <person name="Schachtman D."/>
        </authorList>
    </citation>
    <scope>NUCLEOTIDE SEQUENCE [LARGE SCALE GENOMIC DNA]</scope>
    <source>
        <strain evidence="3 4">2857</strain>
    </source>
</reference>
<dbReference type="SUPFAM" id="SSF81342">
    <property type="entry name" value="Transmembrane di-heme cytochromes"/>
    <property type="match status" value="1"/>
</dbReference>